<gene>
    <name evidence="1" type="ORF">NSA47_02690</name>
</gene>
<proteinExistence type="predicted"/>
<accession>A0AAE3HEB2</accession>
<comment type="caution">
    <text evidence="1">The sequence shown here is derived from an EMBL/GenBank/DDBJ whole genome shotgun (WGS) entry which is preliminary data.</text>
</comment>
<keyword evidence="2" id="KW-1185">Reference proteome</keyword>
<dbReference type="Proteomes" id="UP001205748">
    <property type="component" value="Unassembled WGS sequence"/>
</dbReference>
<organism evidence="1 2">
    <name type="scientific">Irregularibacter muris</name>
    <dbReference type="NCBI Taxonomy" id="1796619"/>
    <lineage>
        <taxon>Bacteria</taxon>
        <taxon>Bacillati</taxon>
        <taxon>Bacillota</taxon>
        <taxon>Clostridia</taxon>
        <taxon>Eubacteriales</taxon>
        <taxon>Eubacteriaceae</taxon>
        <taxon>Irregularibacter</taxon>
    </lineage>
</organism>
<dbReference type="EMBL" id="JANKAS010000002">
    <property type="protein sequence ID" value="MCR1897894.1"/>
    <property type="molecule type" value="Genomic_DNA"/>
</dbReference>
<sequence>MKEIINILVESQRVLNEMKKNDDQGIEKIKENHKNLEKCLSDKENHTVYQKYIDIHNIILKSAKEYLNTDNDIYKLQPLFFYYDPSNYNIEDNTLELSLGENKVIFDVDKRNIQVHDEFYIENDSIFEKANIPLMIRNTIAYKDVASLEKLETYIENLINYANSII</sequence>
<dbReference type="RefSeq" id="WP_257529360.1">
    <property type="nucleotide sequence ID" value="NZ_JANKAS010000002.1"/>
</dbReference>
<evidence type="ECO:0000313" key="2">
    <source>
        <dbReference type="Proteomes" id="UP001205748"/>
    </source>
</evidence>
<name>A0AAE3HEB2_9FIRM</name>
<reference evidence="1" key="1">
    <citation type="submission" date="2022-07" db="EMBL/GenBank/DDBJ databases">
        <title>Enhanced cultured diversity of the mouse gut microbiota enables custom-made synthetic communities.</title>
        <authorList>
            <person name="Afrizal A."/>
        </authorList>
    </citation>
    <scope>NUCLEOTIDE SEQUENCE</scope>
    <source>
        <strain evidence="1">DSM 28593</strain>
    </source>
</reference>
<evidence type="ECO:0000313" key="1">
    <source>
        <dbReference type="EMBL" id="MCR1897894.1"/>
    </source>
</evidence>
<dbReference type="AlphaFoldDB" id="A0AAE3HEB2"/>
<protein>
    <submittedName>
        <fullName evidence="1">Uncharacterized protein</fullName>
    </submittedName>
</protein>